<dbReference type="AlphaFoldDB" id="A0AAN4YZF4"/>
<dbReference type="EMBL" id="BTRK01000001">
    <property type="protein sequence ID" value="GMR31223.1"/>
    <property type="molecule type" value="Genomic_DNA"/>
</dbReference>
<evidence type="ECO:0000313" key="3">
    <source>
        <dbReference type="Proteomes" id="UP001328107"/>
    </source>
</evidence>
<gene>
    <name evidence="2" type="ORF">PMAYCL1PPCAC_01418</name>
</gene>
<evidence type="ECO:0000256" key="1">
    <source>
        <dbReference type="SAM" id="MobiDB-lite"/>
    </source>
</evidence>
<accession>A0AAN4YZF4</accession>
<comment type="caution">
    <text evidence="2">The sequence shown here is derived from an EMBL/GenBank/DDBJ whole genome shotgun (WGS) entry which is preliminary data.</text>
</comment>
<feature type="non-terminal residue" evidence="2">
    <location>
        <position position="1"/>
    </location>
</feature>
<name>A0AAN4YZF4_9BILA</name>
<organism evidence="2 3">
    <name type="scientific">Pristionchus mayeri</name>
    <dbReference type="NCBI Taxonomy" id="1317129"/>
    <lineage>
        <taxon>Eukaryota</taxon>
        <taxon>Metazoa</taxon>
        <taxon>Ecdysozoa</taxon>
        <taxon>Nematoda</taxon>
        <taxon>Chromadorea</taxon>
        <taxon>Rhabditida</taxon>
        <taxon>Rhabditina</taxon>
        <taxon>Diplogasteromorpha</taxon>
        <taxon>Diplogasteroidea</taxon>
        <taxon>Neodiplogasteridae</taxon>
        <taxon>Pristionchus</taxon>
    </lineage>
</organism>
<keyword evidence="3" id="KW-1185">Reference proteome</keyword>
<reference evidence="3" key="1">
    <citation type="submission" date="2022-10" db="EMBL/GenBank/DDBJ databases">
        <title>Genome assembly of Pristionchus species.</title>
        <authorList>
            <person name="Yoshida K."/>
            <person name="Sommer R.J."/>
        </authorList>
    </citation>
    <scope>NUCLEOTIDE SEQUENCE [LARGE SCALE GENOMIC DNA]</scope>
    <source>
        <strain evidence="3">RS5460</strain>
    </source>
</reference>
<feature type="compositionally biased region" description="Basic residues" evidence="1">
    <location>
        <begin position="1"/>
        <end position="12"/>
    </location>
</feature>
<feature type="non-terminal residue" evidence="2">
    <location>
        <position position="80"/>
    </location>
</feature>
<evidence type="ECO:0000313" key="2">
    <source>
        <dbReference type="EMBL" id="GMR31223.1"/>
    </source>
</evidence>
<proteinExistence type="predicted"/>
<dbReference type="Proteomes" id="UP001328107">
    <property type="component" value="Unassembled WGS sequence"/>
</dbReference>
<sequence length="80" mass="9537">KTKRRKRKKGKQKYSSLPMGGSTNQKTSTNKFGFCLYQPRDYNPDFTISYFCNGHPEEERFLERRYINERLKSEVCTGFL</sequence>
<protein>
    <submittedName>
        <fullName evidence="2">Uncharacterized protein</fullName>
    </submittedName>
</protein>
<feature type="region of interest" description="Disordered" evidence="1">
    <location>
        <begin position="1"/>
        <end position="25"/>
    </location>
</feature>